<evidence type="ECO:0000313" key="3">
    <source>
        <dbReference type="EMBL" id="MBC3766521.1"/>
    </source>
</evidence>
<reference evidence="3" key="1">
    <citation type="journal article" date="2018" name="Int. J. Syst. Evol. Microbiol.">
        <title>Neptunicella marina gen. nov., sp. nov., isolated from surface seawater.</title>
        <authorList>
            <person name="Liu X."/>
            <person name="Lai Q."/>
            <person name="Du Y."/>
            <person name="Zhang X."/>
            <person name="Liu Z."/>
            <person name="Sun F."/>
            <person name="Shao Z."/>
        </authorList>
    </citation>
    <scope>NUCLEOTIDE SEQUENCE</scope>
    <source>
        <strain evidence="3">S27-2</strain>
    </source>
</reference>
<protein>
    <submittedName>
        <fullName evidence="3">DUF3014 domain-containing protein</fullName>
    </submittedName>
</protein>
<evidence type="ECO:0000256" key="1">
    <source>
        <dbReference type="SAM" id="MobiDB-lite"/>
    </source>
</evidence>
<sequence>MTEENPDTSPSRSPLPYIIIAILVVILIAGLFIWNSQQQEKTPPQVRDVIPVKVKEPEPQQPVMQVEPEPEEPAEALPEVNTEESMVPEPEPVKPVDTSDSAIKQQITATSDYEALAQVLVNDDLLERFVVFTDNLANRQIASGHRLLKRPQQKFKVYQQADRWWIDASSFKRYSLYTDIFTSMDSEQLVKLFERYMPAMQNKYMEVGSTQQPFDMIVDEAIEHLLNTPEVPTPIEVTTDSVMYKYVDPRLEELSPVQKQLLRTGPENMRQIKTKLREIKALLDAQ</sequence>
<gene>
    <name evidence="3" type="ORF">H8B19_11595</name>
</gene>
<feature type="transmembrane region" description="Helical" evidence="2">
    <location>
        <begin position="15"/>
        <end position="34"/>
    </location>
</feature>
<dbReference type="InterPro" id="IPR021382">
    <property type="entry name" value="DUF3014"/>
</dbReference>
<evidence type="ECO:0000313" key="4">
    <source>
        <dbReference type="Proteomes" id="UP000601768"/>
    </source>
</evidence>
<dbReference type="AlphaFoldDB" id="A0A8J6M5H3"/>
<name>A0A8J6M5H3_9ALTE</name>
<dbReference type="Pfam" id="PF11219">
    <property type="entry name" value="DUF3014"/>
    <property type="match status" value="1"/>
</dbReference>
<keyword evidence="2" id="KW-0812">Transmembrane</keyword>
<keyword evidence="2" id="KW-1133">Transmembrane helix</keyword>
<feature type="region of interest" description="Disordered" evidence="1">
    <location>
        <begin position="56"/>
        <end position="100"/>
    </location>
</feature>
<organism evidence="3 4">
    <name type="scientific">Neptunicella marina</name>
    <dbReference type="NCBI Taxonomy" id="2125989"/>
    <lineage>
        <taxon>Bacteria</taxon>
        <taxon>Pseudomonadati</taxon>
        <taxon>Pseudomonadota</taxon>
        <taxon>Gammaproteobacteria</taxon>
        <taxon>Alteromonadales</taxon>
        <taxon>Alteromonadaceae</taxon>
        <taxon>Neptunicella</taxon>
    </lineage>
</organism>
<keyword evidence="2" id="KW-0472">Membrane</keyword>
<accession>A0A8J6M5H3</accession>
<keyword evidence="4" id="KW-1185">Reference proteome</keyword>
<dbReference type="RefSeq" id="WP_186507051.1">
    <property type="nucleotide sequence ID" value="NZ_JACNEP010000008.1"/>
</dbReference>
<evidence type="ECO:0000256" key="2">
    <source>
        <dbReference type="SAM" id="Phobius"/>
    </source>
</evidence>
<reference evidence="3" key="2">
    <citation type="submission" date="2020-08" db="EMBL/GenBank/DDBJ databases">
        <authorList>
            <person name="Lai Q."/>
        </authorList>
    </citation>
    <scope>NUCLEOTIDE SEQUENCE</scope>
    <source>
        <strain evidence="3">S27-2</strain>
    </source>
</reference>
<dbReference type="EMBL" id="JACNEP010000008">
    <property type="protein sequence ID" value="MBC3766521.1"/>
    <property type="molecule type" value="Genomic_DNA"/>
</dbReference>
<proteinExistence type="predicted"/>
<comment type="caution">
    <text evidence="3">The sequence shown here is derived from an EMBL/GenBank/DDBJ whole genome shotgun (WGS) entry which is preliminary data.</text>
</comment>
<dbReference type="Proteomes" id="UP000601768">
    <property type="component" value="Unassembled WGS sequence"/>
</dbReference>